<dbReference type="eggNOG" id="arCOG08177">
    <property type="taxonomic scope" value="Archaea"/>
</dbReference>
<sequence length="174" mass="19661">MGSDRYLYAVEYESDAERKRVEYLFDNWVDGTVDRPEGLVRVAEGAAHDELYKQLINKVPAERVSAYELESADTSVEPMTVRVSQTIAAPVEAIESFIQYMFSKKKAGLQSAKHNEYEVYTKKGRATVSYTLTEAEGNVTVEISIIGHDPAPTFLRDFFETELTNYAESQSQQP</sequence>
<proteinExistence type="predicted"/>
<dbReference type="RefSeq" id="WP_021056691.1">
    <property type="nucleotide sequence ID" value="NZ_KE356561.1"/>
</dbReference>
<dbReference type="EMBL" id="KE356561">
    <property type="protein sequence ID" value="ERG97230.1"/>
    <property type="molecule type" value="Genomic_DNA"/>
</dbReference>
<protein>
    <submittedName>
        <fullName evidence="1">Uncharacterized protein</fullName>
    </submittedName>
</protein>
<dbReference type="Proteomes" id="UP000030710">
    <property type="component" value="Unassembled WGS sequence"/>
</dbReference>
<dbReference type="HOGENOM" id="CLU_128028_0_0_2"/>
<gene>
    <name evidence="1" type="ORF">J07HQW2_03716</name>
</gene>
<organism evidence="1 2">
    <name type="scientific">Haloquadratum walsbyi J07HQW2</name>
    <dbReference type="NCBI Taxonomy" id="1238425"/>
    <lineage>
        <taxon>Archaea</taxon>
        <taxon>Methanobacteriati</taxon>
        <taxon>Methanobacteriota</taxon>
        <taxon>Stenosarchaea group</taxon>
        <taxon>Halobacteria</taxon>
        <taxon>Halobacteriales</taxon>
        <taxon>Haloferacaceae</taxon>
        <taxon>Haloquadratum</taxon>
    </lineage>
</organism>
<reference evidence="1 2" key="1">
    <citation type="journal article" date="2013" name="PLoS ONE">
        <title>Assembly-driven community genomics of a hypersaline microbial ecosystem.</title>
        <authorList>
            <person name="Podell S."/>
            <person name="Ugalde J.A."/>
            <person name="Narasingarao P."/>
            <person name="Banfield J.F."/>
            <person name="Heidelberg K.B."/>
            <person name="Allen E.E."/>
        </authorList>
    </citation>
    <scope>NUCLEOTIDE SEQUENCE [LARGE SCALE GENOMIC DNA]</scope>
    <source>
        <strain evidence="2">J07HQW2</strain>
    </source>
</reference>
<evidence type="ECO:0000313" key="2">
    <source>
        <dbReference type="Proteomes" id="UP000030710"/>
    </source>
</evidence>
<dbReference type="AlphaFoldDB" id="U1NJ10"/>
<accession>U1NJ10</accession>
<evidence type="ECO:0000313" key="1">
    <source>
        <dbReference type="EMBL" id="ERG97230.1"/>
    </source>
</evidence>
<name>U1NJ10_9EURY</name>